<organism evidence="2 4">
    <name type="scientific">Catenibacterium mitsuokai</name>
    <dbReference type="NCBI Taxonomy" id="100886"/>
    <lineage>
        <taxon>Bacteria</taxon>
        <taxon>Bacillati</taxon>
        <taxon>Bacillota</taxon>
        <taxon>Erysipelotrichia</taxon>
        <taxon>Erysipelotrichales</taxon>
        <taxon>Coprobacillaceae</taxon>
        <taxon>Catenibacterium</taxon>
    </lineage>
</organism>
<keyword evidence="1" id="KW-0812">Transmembrane</keyword>
<dbReference type="EMBL" id="JAHOEL010000128">
    <property type="protein sequence ID" value="MBV3393778.1"/>
    <property type="molecule type" value="Genomic_DNA"/>
</dbReference>
<feature type="transmembrane region" description="Helical" evidence="1">
    <location>
        <begin position="75"/>
        <end position="93"/>
    </location>
</feature>
<evidence type="ECO:0000313" key="2">
    <source>
        <dbReference type="EMBL" id="MBV3383742.1"/>
    </source>
</evidence>
<name>A0AAW4N0V4_9FIRM</name>
<keyword evidence="1" id="KW-0472">Membrane</keyword>
<reference evidence="2 5" key="1">
    <citation type="submission" date="2021-06" db="EMBL/GenBank/DDBJ databases">
        <title>Collection of gut derived symbiotic bacterial strains cultured from healthy donors.</title>
        <authorList>
            <person name="Lin H."/>
            <person name="Littmann E."/>
            <person name="Pamer E.G."/>
        </authorList>
    </citation>
    <scope>NUCLEOTIDE SEQUENCE</scope>
    <source>
        <strain evidence="3 5">MSK.21.70</strain>
        <strain evidence="2">MSK.21.82</strain>
    </source>
</reference>
<sequence>MRIPLLLCAILFIVISIPLYFGKGSNMIAGYNDLSQGDKKINKMRLCRTLAITLDITAIILILGAYSIISINDTMILGVILLIVGAVLSNVVSKNK</sequence>
<dbReference type="Proteomes" id="UP001197492">
    <property type="component" value="Unassembled WGS sequence"/>
</dbReference>
<dbReference type="InterPro" id="IPR017259">
    <property type="entry name" value="UCP037672"/>
</dbReference>
<accession>A0AAW4N0V4</accession>
<evidence type="ECO:0000313" key="5">
    <source>
        <dbReference type="Proteomes" id="UP001197492"/>
    </source>
</evidence>
<evidence type="ECO:0000313" key="4">
    <source>
        <dbReference type="Proteomes" id="UP001196408"/>
    </source>
</evidence>
<proteinExistence type="predicted"/>
<evidence type="ECO:0000313" key="3">
    <source>
        <dbReference type="EMBL" id="MBV3393778.1"/>
    </source>
</evidence>
<dbReference type="EMBL" id="JAHOEF010000126">
    <property type="protein sequence ID" value="MBV3383742.1"/>
    <property type="molecule type" value="Genomic_DNA"/>
</dbReference>
<dbReference type="Pfam" id="PF12650">
    <property type="entry name" value="DUF3784"/>
    <property type="match status" value="1"/>
</dbReference>
<keyword evidence="1" id="KW-1133">Transmembrane helix</keyword>
<protein>
    <submittedName>
        <fullName evidence="2">DUF3784 domain-containing protein</fullName>
    </submittedName>
</protein>
<dbReference type="Proteomes" id="UP001196408">
    <property type="component" value="Unassembled WGS sequence"/>
</dbReference>
<feature type="transmembrane region" description="Helical" evidence="1">
    <location>
        <begin position="49"/>
        <end position="69"/>
    </location>
</feature>
<keyword evidence="5" id="KW-1185">Reference proteome</keyword>
<dbReference type="RefSeq" id="WP_187012111.1">
    <property type="nucleotide sequence ID" value="NZ_JAHOEB010000129.1"/>
</dbReference>
<gene>
    <name evidence="2" type="ORF">KSV97_11085</name>
    <name evidence="3" type="ORF">KSW06_11105</name>
</gene>
<comment type="caution">
    <text evidence="2">The sequence shown here is derived from an EMBL/GenBank/DDBJ whole genome shotgun (WGS) entry which is preliminary data.</text>
</comment>
<dbReference type="AlphaFoldDB" id="A0AAW4N0V4"/>
<evidence type="ECO:0000256" key="1">
    <source>
        <dbReference type="SAM" id="Phobius"/>
    </source>
</evidence>
<feature type="transmembrane region" description="Helical" evidence="1">
    <location>
        <begin position="6"/>
        <end position="22"/>
    </location>
</feature>